<sequence>MTARRLFKSKKQEMLALAAARAAEAKRQAEEAKRREEEARLAADIARRESKRL</sequence>
<keyword evidence="3" id="KW-1185">Reference proteome</keyword>
<dbReference type="GeneID" id="36408145"/>
<evidence type="ECO:0000313" key="3">
    <source>
        <dbReference type="Proteomes" id="UP000054928"/>
    </source>
</evidence>
<accession>A0A0P1ANX6</accession>
<dbReference type="RefSeq" id="XP_024579219.1">
    <property type="nucleotide sequence ID" value="XM_024728775.1"/>
</dbReference>
<dbReference type="EMBL" id="CCYD01000645">
    <property type="protein sequence ID" value="CEG42850.1"/>
    <property type="molecule type" value="Genomic_DNA"/>
</dbReference>
<evidence type="ECO:0000256" key="1">
    <source>
        <dbReference type="SAM" id="Coils"/>
    </source>
</evidence>
<name>A0A0P1ANX6_PLAHL</name>
<keyword evidence="1" id="KW-0175">Coiled coil</keyword>
<dbReference type="Proteomes" id="UP000054928">
    <property type="component" value="Unassembled WGS sequence"/>
</dbReference>
<organism evidence="2 3">
    <name type="scientific">Plasmopara halstedii</name>
    <name type="common">Downy mildew of sunflower</name>
    <dbReference type="NCBI Taxonomy" id="4781"/>
    <lineage>
        <taxon>Eukaryota</taxon>
        <taxon>Sar</taxon>
        <taxon>Stramenopiles</taxon>
        <taxon>Oomycota</taxon>
        <taxon>Peronosporomycetes</taxon>
        <taxon>Peronosporales</taxon>
        <taxon>Peronosporaceae</taxon>
        <taxon>Plasmopara</taxon>
    </lineage>
</organism>
<reference evidence="3" key="1">
    <citation type="submission" date="2014-09" db="EMBL/GenBank/DDBJ databases">
        <authorList>
            <person name="Sharma Rahul"/>
            <person name="Thines Marco"/>
        </authorList>
    </citation>
    <scope>NUCLEOTIDE SEQUENCE [LARGE SCALE GENOMIC DNA]</scope>
</reference>
<feature type="coiled-coil region" evidence="1">
    <location>
        <begin position="15"/>
        <end position="49"/>
    </location>
</feature>
<dbReference type="AlphaFoldDB" id="A0A0P1ANX6"/>
<protein>
    <submittedName>
        <fullName evidence="2">Uncharacterized protein</fullName>
    </submittedName>
</protein>
<evidence type="ECO:0000313" key="2">
    <source>
        <dbReference type="EMBL" id="CEG42850.1"/>
    </source>
</evidence>
<proteinExistence type="predicted"/>